<keyword evidence="7" id="KW-0546">Nucleotide metabolism</keyword>
<dbReference type="PANTHER" id="PTHR34699">
    <property type="match status" value="1"/>
</dbReference>
<dbReference type="GO" id="GO:0046872">
    <property type="term" value="F:metal ion binding"/>
    <property type="evidence" value="ECO:0007669"/>
    <property type="project" value="UniProtKB-KW"/>
</dbReference>
<comment type="catalytic activity">
    <reaction evidence="10">
        <text>ITP + H2O = IDP + phosphate + H(+)</text>
        <dbReference type="Rhea" id="RHEA:28330"/>
        <dbReference type="ChEBI" id="CHEBI:15377"/>
        <dbReference type="ChEBI" id="CHEBI:15378"/>
        <dbReference type="ChEBI" id="CHEBI:43474"/>
        <dbReference type="ChEBI" id="CHEBI:58280"/>
        <dbReference type="ChEBI" id="CHEBI:61402"/>
        <dbReference type="EC" id="3.6.1.73"/>
    </reaction>
</comment>
<evidence type="ECO:0000256" key="11">
    <source>
        <dbReference type="ARBA" id="ARBA00048781"/>
    </source>
</evidence>
<dbReference type="InterPro" id="IPR050299">
    <property type="entry name" value="YjjX_NTPase"/>
</dbReference>
<dbReference type="EC" id="3.6.1.73" evidence="9"/>
<evidence type="ECO:0000256" key="4">
    <source>
        <dbReference type="ARBA" id="ARBA00022741"/>
    </source>
</evidence>
<dbReference type="GO" id="GO:0000166">
    <property type="term" value="F:nucleotide binding"/>
    <property type="evidence" value="ECO:0007669"/>
    <property type="project" value="UniProtKB-KW"/>
</dbReference>
<evidence type="ECO:0000256" key="9">
    <source>
        <dbReference type="ARBA" id="ARBA00038901"/>
    </source>
</evidence>
<dbReference type="Pfam" id="PF01931">
    <property type="entry name" value="NTPase_I-T"/>
    <property type="match status" value="1"/>
</dbReference>
<reference evidence="13" key="2">
    <citation type="submission" date="2020-09" db="EMBL/GenBank/DDBJ databases">
        <authorList>
            <person name="Sun Q."/>
            <person name="Ohkuma M."/>
        </authorList>
    </citation>
    <scope>NUCLEOTIDE SEQUENCE</scope>
    <source>
        <strain evidence="13">JCM 12580</strain>
    </source>
</reference>
<evidence type="ECO:0000256" key="7">
    <source>
        <dbReference type="ARBA" id="ARBA00023080"/>
    </source>
</evidence>
<feature type="domain" description="Non-canonical purine NTP phosphatase/PRRC1" evidence="12">
    <location>
        <begin position="6"/>
        <end position="155"/>
    </location>
</feature>
<dbReference type="Gene3D" id="3.90.950.10">
    <property type="match status" value="1"/>
</dbReference>
<reference evidence="13" key="1">
    <citation type="journal article" date="2014" name="Int. J. Syst. Evol. Microbiol.">
        <title>Complete genome sequence of Corynebacterium casei LMG S-19264T (=DSM 44701T), isolated from a smear-ripened cheese.</title>
        <authorList>
            <consortium name="US DOE Joint Genome Institute (JGI-PGF)"/>
            <person name="Walter F."/>
            <person name="Albersmeier A."/>
            <person name="Kalinowski J."/>
            <person name="Ruckert C."/>
        </authorList>
    </citation>
    <scope>NUCLEOTIDE SEQUENCE</scope>
    <source>
        <strain evidence="13">JCM 12580</strain>
    </source>
</reference>
<gene>
    <name evidence="13" type="ORF">GCM10007063_31580</name>
</gene>
<dbReference type="GO" id="GO:0009117">
    <property type="term" value="P:nucleotide metabolic process"/>
    <property type="evidence" value="ECO:0007669"/>
    <property type="project" value="UniProtKB-KW"/>
</dbReference>
<keyword evidence="3" id="KW-0479">Metal-binding</keyword>
<comment type="cofactor">
    <cofactor evidence="1">
        <name>Mn(2+)</name>
        <dbReference type="ChEBI" id="CHEBI:29035"/>
    </cofactor>
</comment>
<sequence length="168" mass="18396">MKISIGSKNPSKIGAVKSIFACDEVISMNVPSQVSNQPFSDSETKEGAIHRATGSLTASSSDIGIGLEGGVMNVDDKLYLCNWGALVTRDDIIFTGSGARVLLPEKIGAELQKGIELGDVMDDYAHKKHIRKKEGAIGILTNNQVSRKEMFIHVVKLLYGQWEYWKQN</sequence>
<comment type="caution">
    <text evidence="13">The sequence shown here is derived from an EMBL/GenBank/DDBJ whole genome shotgun (WGS) entry which is preliminary data.</text>
</comment>
<evidence type="ECO:0000256" key="8">
    <source>
        <dbReference type="ARBA" id="ARBA00023211"/>
    </source>
</evidence>
<evidence type="ECO:0000256" key="5">
    <source>
        <dbReference type="ARBA" id="ARBA00022801"/>
    </source>
</evidence>
<keyword evidence="8" id="KW-0464">Manganese</keyword>
<evidence type="ECO:0000256" key="2">
    <source>
        <dbReference type="ARBA" id="ARBA00001946"/>
    </source>
</evidence>
<proteinExistence type="predicted"/>
<keyword evidence="14" id="KW-1185">Reference proteome</keyword>
<name>A0A917Q3D3_9BACI</name>
<dbReference type="PANTHER" id="PTHR34699:SF2">
    <property type="entry name" value="NON-CANONICAL PURINE NTP PHOSPHATASE_PRRC1 DOMAIN-CONTAINING PROTEIN"/>
    <property type="match status" value="1"/>
</dbReference>
<evidence type="ECO:0000313" key="13">
    <source>
        <dbReference type="EMBL" id="GGK06657.1"/>
    </source>
</evidence>
<evidence type="ECO:0000256" key="6">
    <source>
        <dbReference type="ARBA" id="ARBA00022842"/>
    </source>
</evidence>
<comment type="catalytic activity">
    <reaction evidence="11">
        <text>XTP + H2O = XDP + phosphate + H(+)</text>
        <dbReference type="Rhea" id="RHEA:28406"/>
        <dbReference type="ChEBI" id="CHEBI:15377"/>
        <dbReference type="ChEBI" id="CHEBI:15378"/>
        <dbReference type="ChEBI" id="CHEBI:43474"/>
        <dbReference type="ChEBI" id="CHEBI:59884"/>
        <dbReference type="ChEBI" id="CHEBI:61314"/>
        <dbReference type="EC" id="3.6.1.73"/>
    </reaction>
</comment>
<accession>A0A917Q3D3</accession>
<keyword evidence="4" id="KW-0547">Nucleotide-binding</keyword>
<dbReference type="InterPro" id="IPR026533">
    <property type="entry name" value="NTPase/PRRC1"/>
</dbReference>
<organism evidence="13 14">
    <name type="scientific">Lentibacillus kapialis</name>
    <dbReference type="NCBI Taxonomy" id="340214"/>
    <lineage>
        <taxon>Bacteria</taxon>
        <taxon>Bacillati</taxon>
        <taxon>Bacillota</taxon>
        <taxon>Bacilli</taxon>
        <taxon>Bacillales</taxon>
        <taxon>Bacillaceae</taxon>
        <taxon>Lentibacillus</taxon>
    </lineage>
</organism>
<dbReference type="Proteomes" id="UP000658382">
    <property type="component" value="Unassembled WGS sequence"/>
</dbReference>
<evidence type="ECO:0000256" key="1">
    <source>
        <dbReference type="ARBA" id="ARBA00001936"/>
    </source>
</evidence>
<keyword evidence="5" id="KW-0378">Hydrolase</keyword>
<dbReference type="EMBL" id="BMNQ01000069">
    <property type="protein sequence ID" value="GGK06657.1"/>
    <property type="molecule type" value="Genomic_DNA"/>
</dbReference>
<dbReference type="GO" id="GO:0103023">
    <property type="term" value="F:ITPase activity"/>
    <property type="evidence" value="ECO:0007669"/>
    <property type="project" value="UniProtKB-EC"/>
</dbReference>
<dbReference type="NCBIfam" id="NF002850">
    <property type="entry name" value="PRK03114.1"/>
    <property type="match status" value="1"/>
</dbReference>
<keyword evidence="6" id="KW-0460">Magnesium</keyword>
<evidence type="ECO:0000313" key="14">
    <source>
        <dbReference type="Proteomes" id="UP000658382"/>
    </source>
</evidence>
<dbReference type="RefSeq" id="WP_188634074.1">
    <property type="nucleotide sequence ID" value="NZ_BMNQ01000069.1"/>
</dbReference>
<evidence type="ECO:0000259" key="12">
    <source>
        <dbReference type="Pfam" id="PF01931"/>
    </source>
</evidence>
<evidence type="ECO:0000256" key="10">
    <source>
        <dbReference type="ARBA" id="ARBA00048174"/>
    </source>
</evidence>
<dbReference type="SUPFAM" id="SSF52972">
    <property type="entry name" value="ITPase-like"/>
    <property type="match status" value="1"/>
</dbReference>
<dbReference type="InterPro" id="IPR029001">
    <property type="entry name" value="ITPase-like_fam"/>
</dbReference>
<evidence type="ECO:0000256" key="3">
    <source>
        <dbReference type="ARBA" id="ARBA00022723"/>
    </source>
</evidence>
<comment type="cofactor">
    <cofactor evidence="2">
        <name>Mg(2+)</name>
        <dbReference type="ChEBI" id="CHEBI:18420"/>
    </cofactor>
</comment>
<protein>
    <recommendedName>
        <fullName evidence="9">inosine/xanthosine triphosphatase</fullName>
        <ecNumber evidence="9">3.6.1.73</ecNumber>
    </recommendedName>
</protein>
<dbReference type="AlphaFoldDB" id="A0A917Q3D3"/>